<gene>
    <name evidence="1" type="ORF">BEN49_06115</name>
</gene>
<proteinExistence type="predicted"/>
<organism evidence="1 2">
    <name type="scientific">Hymenobacter coccineus</name>
    <dbReference type="NCBI Taxonomy" id="1908235"/>
    <lineage>
        <taxon>Bacteria</taxon>
        <taxon>Pseudomonadati</taxon>
        <taxon>Bacteroidota</taxon>
        <taxon>Cytophagia</taxon>
        <taxon>Cytophagales</taxon>
        <taxon>Hymenobacteraceae</taxon>
        <taxon>Hymenobacter</taxon>
    </lineage>
</organism>
<dbReference type="OrthoDB" id="760345at2"/>
<dbReference type="Gene3D" id="3.10.129.10">
    <property type="entry name" value="Hotdog Thioesterase"/>
    <property type="match status" value="1"/>
</dbReference>
<dbReference type="Pfam" id="PF13279">
    <property type="entry name" value="4HBT_2"/>
    <property type="match status" value="1"/>
</dbReference>
<dbReference type="PANTHER" id="PTHR31793">
    <property type="entry name" value="4-HYDROXYBENZOYL-COA THIOESTERASE FAMILY MEMBER"/>
    <property type="match status" value="1"/>
</dbReference>
<dbReference type="GO" id="GO:0047617">
    <property type="term" value="F:fatty acyl-CoA hydrolase activity"/>
    <property type="evidence" value="ECO:0007669"/>
    <property type="project" value="TreeGrafter"/>
</dbReference>
<evidence type="ECO:0000313" key="1">
    <source>
        <dbReference type="EMBL" id="OGX90628.1"/>
    </source>
</evidence>
<accession>A0A1G1TIF0</accession>
<dbReference type="CDD" id="cd00586">
    <property type="entry name" value="4HBT"/>
    <property type="match status" value="1"/>
</dbReference>
<dbReference type="PANTHER" id="PTHR31793:SF24">
    <property type="entry name" value="LONG-CHAIN ACYL-COA THIOESTERASE FADM"/>
    <property type="match status" value="1"/>
</dbReference>
<dbReference type="SUPFAM" id="SSF54637">
    <property type="entry name" value="Thioesterase/thiol ester dehydrase-isomerase"/>
    <property type="match status" value="1"/>
</dbReference>
<dbReference type="InterPro" id="IPR050563">
    <property type="entry name" value="4-hydroxybenzoyl-CoA_TE"/>
</dbReference>
<dbReference type="EMBL" id="MDZA01000122">
    <property type="protein sequence ID" value="OGX90628.1"/>
    <property type="molecule type" value="Genomic_DNA"/>
</dbReference>
<name>A0A1G1TIF0_9BACT</name>
<comment type="caution">
    <text evidence="1">The sequence shown here is derived from an EMBL/GenBank/DDBJ whole genome shotgun (WGS) entry which is preliminary data.</text>
</comment>
<protein>
    <recommendedName>
        <fullName evidence="3">Thioesterase</fullName>
    </recommendedName>
</protein>
<evidence type="ECO:0000313" key="2">
    <source>
        <dbReference type="Proteomes" id="UP000177506"/>
    </source>
</evidence>
<sequence length="155" mass="16994">MPAENPAETSAEYTATYRTRWADMDPNGHMRHSAYADYAADQRVAVLARWGFGVARFAQLRLGPILFREETKFLKEIGIGEEIRVDGHLASVTADGGRWTIVHTIYKADGRVAATVTVDGAWIDLDRRKLTVPPPELAAAFAAMPPYVAPAPRAG</sequence>
<dbReference type="InterPro" id="IPR029069">
    <property type="entry name" value="HotDog_dom_sf"/>
</dbReference>
<evidence type="ECO:0008006" key="3">
    <source>
        <dbReference type="Google" id="ProtNLM"/>
    </source>
</evidence>
<dbReference type="RefSeq" id="WP_070742709.1">
    <property type="nucleotide sequence ID" value="NZ_MDZA01000122.1"/>
</dbReference>
<reference evidence="1 2" key="1">
    <citation type="submission" date="2016-08" db="EMBL/GenBank/DDBJ databases">
        <title>Hymenobacter coccineus sp. nov., Hymenobacter lapidarius sp. nov. and Hymenobacter glacialis sp. nov., isolated from Antarctic soil.</title>
        <authorList>
            <person name="Sedlacek I."/>
            <person name="Kralova S."/>
            <person name="Kyrova K."/>
            <person name="Maslanova I."/>
            <person name="Stankova E."/>
            <person name="Vrbovska V."/>
            <person name="Nemec M."/>
            <person name="Bartak M."/>
            <person name="Svec P."/>
            <person name="Busse H.-J."/>
            <person name="Pantucek R."/>
        </authorList>
    </citation>
    <scope>NUCLEOTIDE SEQUENCE [LARGE SCALE GENOMIC DNA]</scope>
    <source>
        <strain evidence="1 2">CCM 8649</strain>
    </source>
</reference>
<dbReference type="Proteomes" id="UP000177506">
    <property type="component" value="Unassembled WGS sequence"/>
</dbReference>
<dbReference type="AlphaFoldDB" id="A0A1G1TIF0"/>
<keyword evidence="2" id="KW-1185">Reference proteome</keyword>